<dbReference type="InterPro" id="IPR051947">
    <property type="entry name" value="Sentrin-specific_protease"/>
</dbReference>
<dbReference type="PROSITE" id="PS50600">
    <property type="entry name" value="ULP_PROTEASE"/>
    <property type="match status" value="1"/>
</dbReference>
<dbReference type="Gene3D" id="3.30.310.130">
    <property type="entry name" value="Ubiquitin-related"/>
    <property type="match status" value="1"/>
</dbReference>
<dbReference type="STRING" id="244447.ENSCSEP00000013831"/>
<keyword evidence="5" id="KW-0378">Hydrolase</keyword>
<dbReference type="GO" id="GO:0006508">
    <property type="term" value="P:proteolysis"/>
    <property type="evidence" value="ECO:0007669"/>
    <property type="project" value="UniProtKB-KW"/>
</dbReference>
<feature type="region of interest" description="Disordered" evidence="6">
    <location>
        <begin position="157"/>
        <end position="267"/>
    </location>
</feature>
<keyword evidence="2" id="KW-0597">Phosphoprotein</keyword>
<name>A0A3P8VN69_CYNSE</name>
<feature type="region of interest" description="Disordered" evidence="6">
    <location>
        <begin position="281"/>
        <end position="304"/>
    </location>
</feature>
<comment type="similarity">
    <text evidence="1">Belongs to the peptidase C48 family.</text>
</comment>
<dbReference type="InterPro" id="IPR038765">
    <property type="entry name" value="Papain-like_cys_pep_sf"/>
</dbReference>
<dbReference type="GO" id="GO:0005634">
    <property type="term" value="C:nucleus"/>
    <property type="evidence" value="ECO:0007669"/>
    <property type="project" value="TreeGrafter"/>
</dbReference>
<evidence type="ECO:0000256" key="3">
    <source>
        <dbReference type="ARBA" id="ARBA00022670"/>
    </source>
</evidence>
<proteinExistence type="inferred from homology"/>
<keyword evidence="9" id="KW-1185">Reference proteome</keyword>
<dbReference type="GO" id="GO:0016926">
    <property type="term" value="P:protein desumoylation"/>
    <property type="evidence" value="ECO:0007669"/>
    <property type="project" value="TreeGrafter"/>
</dbReference>
<organism evidence="8 9">
    <name type="scientific">Cynoglossus semilaevis</name>
    <name type="common">Tongue sole</name>
    <dbReference type="NCBI Taxonomy" id="244447"/>
    <lineage>
        <taxon>Eukaryota</taxon>
        <taxon>Metazoa</taxon>
        <taxon>Chordata</taxon>
        <taxon>Craniata</taxon>
        <taxon>Vertebrata</taxon>
        <taxon>Euteleostomi</taxon>
        <taxon>Actinopterygii</taxon>
        <taxon>Neopterygii</taxon>
        <taxon>Teleostei</taxon>
        <taxon>Neoteleostei</taxon>
        <taxon>Acanthomorphata</taxon>
        <taxon>Carangaria</taxon>
        <taxon>Pleuronectiformes</taxon>
        <taxon>Pleuronectoidei</taxon>
        <taxon>Cynoglossidae</taxon>
        <taxon>Cynoglossinae</taxon>
        <taxon>Cynoglossus</taxon>
    </lineage>
</organism>
<feature type="compositionally biased region" description="Polar residues" evidence="6">
    <location>
        <begin position="281"/>
        <end position="292"/>
    </location>
</feature>
<feature type="compositionally biased region" description="Acidic residues" evidence="6">
    <location>
        <begin position="252"/>
        <end position="267"/>
    </location>
</feature>
<evidence type="ECO:0000313" key="9">
    <source>
        <dbReference type="Proteomes" id="UP000265120"/>
    </source>
</evidence>
<dbReference type="FunFam" id="1.10.418.20:FF:000004">
    <property type="entry name" value="sentrin-specific protease 7 isoform X1"/>
    <property type="match status" value="1"/>
</dbReference>
<feature type="compositionally biased region" description="Basic and acidic residues" evidence="6">
    <location>
        <begin position="207"/>
        <end position="229"/>
    </location>
</feature>
<dbReference type="GeneTree" id="ENSGT00940000157308"/>
<sequence>MASQFKIPKRKYPSDGDSAYIQSPLARLDCPSPQLKKNYVSQPNRVNTKKGGRMSRPTVFKDVVEKLLGIGSLQDGEESAENTTRKAVNSSAHRAVVASVSNRWRPHRASDRLLRQEVKAQLRLSTPPQRKVVEPSVLSVSVDSVDSVDTLVKFRAQRPAGKCQSKNLRPGSVKRPFHSTQSSSEEDFVLGPSPPKSASMTFAVSKHSPERLDTDRTPKVDFRKRDQQRRLQLRTRKDKRREGPTEPIVLSSEEEEEEDDDDDDDVEEGAANMSQSIAEGAANMSQSKSSGTAELPGLSSDGEHVPVKGAGPACLQLDFSSLHIGLTEVKANGKMMVTEKGLVIPVKVSAEEDGDVTIVASQLRGYGVWDGGMASGGALLGQWEGPSPSVLFLWVTDAQANLLQRELSAMMTLTTPSTTTLPCCCLLLVMKEQLKELQTALLASMLDLEEYRKGRSSSSSCCSSPVNWADGLMLVHSCPPPLDQHLLSLLGHADISGSGYGSGSGSGLAKKSLRNTRSSLDSPDLQKLPNRLIQYPPPPSKGSITVTKEDLACLDAGEFLNDVIIDFYLKFLLLEAVDQIKTERSHVFSSFFYRQLSRRRVAGEDSAPSVPNCHTRHQRVKTWTRHVDIFTKDFLFVPVNQEAHWFLVVVCFPGLEDVQFEEFHRPAGKLSSALKSHQLPECTQQGCGLTTVLKRPCILVMDSLKMSNHENVCRLIREYLQVEWKVRRGTNRIFTADNMRSSSCRVPQQDNSSDCGVYLLQYAQSFLQNPVVNFELPCRLDLWFPRQLVRQKRKEIRHLILKLHNSQRLTPEKNRVNIPLNQNTACIFTDCL</sequence>
<dbReference type="Pfam" id="PF02902">
    <property type="entry name" value="Peptidase_C48"/>
    <property type="match status" value="1"/>
</dbReference>
<evidence type="ECO:0000256" key="1">
    <source>
        <dbReference type="ARBA" id="ARBA00005234"/>
    </source>
</evidence>
<evidence type="ECO:0000256" key="2">
    <source>
        <dbReference type="ARBA" id="ARBA00022553"/>
    </source>
</evidence>
<feature type="domain" description="Ubiquitin-like protease family profile" evidence="7">
    <location>
        <begin position="544"/>
        <end position="766"/>
    </location>
</feature>
<reference evidence="8 9" key="1">
    <citation type="journal article" date="2014" name="Nat. Genet.">
        <title>Whole-genome sequence of a flatfish provides insights into ZW sex chromosome evolution and adaptation to a benthic lifestyle.</title>
        <authorList>
            <person name="Chen S."/>
            <person name="Zhang G."/>
            <person name="Shao C."/>
            <person name="Huang Q."/>
            <person name="Liu G."/>
            <person name="Zhang P."/>
            <person name="Song W."/>
            <person name="An N."/>
            <person name="Chalopin D."/>
            <person name="Volff J.N."/>
            <person name="Hong Y."/>
            <person name="Li Q."/>
            <person name="Sha Z."/>
            <person name="Zhou H."/>
            <person name="Xie M."/>
            <person name="Yu Q."/>
            <person name="Liu Y."/>
            <person name="Xiang H."/>
            <person name="Wang N."/>
            <person name="Wu K."/>
            <person name="Yang C."/>
            <person name="Zhou Q."/>
            <person name="Liao X."/>
            <person name="Yang L."/>
            <person name="Hu Q."/>
            <person name="Zhang J."/>
            <person name="Meng L."/>
            <person name="Jin L."/>
            <person name="Tian Y."/>
            <person name="Lian J."/>
            <person name="Yang J."/>
            <person name="Miao G."/>
            <person name="Liu S."/>
            <person name="Liang Z."/>
            <person name="Yan F."/>
            <person name="Li Y."/>
            <person name="Sun B."/>
            <person name="Zhang H."/>
            <person name="Zhang J."/>
            <person name="Zhu Y."/>
            <person name="Du M."/>
            <person name="Zhao Y."/>
            <person name="Schartl M."/>
            <person name="Tang Q."/>
            <person name="Wang J."/>
        </authorList>
    </citation>
    <scope>NUCLEOTIDE SEQUENCE</scope>
</reference>
<dbReference type="Proteomes" id="UP000265120">
    <property type="component" value="Chromosome 14"/>
</dbReference>
<dbReference type="Gene3D" id="1.10.418.20">
    <property type="match status" value="1"/>
</dbReference>
<keyword evidence="4" id="KW-0833">Ubl conjugation pathway</keyword>
<dbReference type="InterPro" id="IPR003653">
    <property type="entry name" value="Peptidase_C48_C"/>
</dbReference>
<keyword evidence="3" id="KW-0645">Protease</keyword>
<dbReference type="Ensembl" id="ENSCSET00000013993.1">
    <property type="protein sequence ID" value="ENSCSEP00000013831.1"/>
    <property type="gene ID" value="ENSCSEG00000008894.1"/>
</dbReference>
<dbReference type="PANTHER" id="PTHR46896">
    <property type="entry name" value="SENTRIN-SPECIFIC PROTEASE"/>
    <property type="match status" value="1"/>
</dbReference>
<feature type="region of interest" description="Disordered" evidence="6">
    <location>
        <begin position="31"/>
        <end position="56"/>
    </location>
</feature>
<dbReference type="GO" id="GO:0005737">
    <property type="term" value="C:cytoplasm"/>
    <property type="evidence" value="ECO:0007669"/>
    <property type="project" value="TreeGrafter"/>
</dbReference>
<protein>
    <recommendedName>
        <fullName evidence="7">Ubiquitin-like protease family profile domain-containing protein</fullName>
    </recommendedName>
</protein>
<dbReference type="PANTHER" id="PTHR46896:SF2">
    <property type="entry name" value="SENTRIN-SPECIFIC PROTEASE 7"/>
    <property type="match status" value="1"/>
</dbReference>
<reference evidence="8" key="2">
    <citation type="submission" date="2025-05" db="UniProtKB">
        <authorList>
            <consortium name="Ensembl"/>
        </authorList>
    </citation>
    <scope>IDENTIFICATION</scope>
</reference>
<evidence type="ECO:0000259" key="7">
    <source>
        <dbReference type="PROSITE" id="PS50600"/>
    </source>
</evidence>
<accession>A0A3P8VN69</accession>
<dbReference type="GO" id="GO:0070139">
    <property type="term" value="F:SUMO-specific endopeptidase activity"/>
    <property type="evidence" value="ECO:0007669"/>
    <property type="project" value="TreeGrafter"/>
</dbReference>
<dbReference type="AlphaFoldDB" id="A0A3P8VN69"/>
<dbReference type="FunFam" id="1.10.418.20:FF:000001">
    <property type="entry name" value="sentrin-specific protease 6 isoform X1"/>
    <property type="match status" value="1"/>
</dbReference>
<evidence type="ECO:0000256" key="4">
    <source>
        <dbReference type="ARBA" id="ARBA00022786"/>
    </source>
</evidence>
<evidence type="ECO:0000313" key="8">
    <source>
        <dbReference type="Ensembl" id="ENSCSEP00000013860.1"/>
    </source>
</evidence>
<evidence type="ECO:0000256" key="5">
    <source>
        <dbReference type="ARBA" id="ARBA00022801"/>
    </source>
</evidence>
<dbReference type="Ensembl" id="ENSCSET00000014022.1">
    <property type="protein sequence ID" value="ENSCSEP00000013860.1"/>
    <property type="gene ID" value="ENSCSEG00000008894.1"/>
</dbReference>
<feature type="region of interest" description="Disordered" evidence="6">
    <location>
        <begin position="517"/>
        <end position="539"/>
    </location>
</feature>
<evidence type="ECO:0000256" key="6">
    <source>
        <dbReference type="SAM" id="MobiDB-lite"/>
    </source>
</evidence>
<dbReference type="SUPFAM" id="SSF54001">
    <property type="entry name" value="Cysteine proteinases"/>
    <property type="match status" value="1"/>
</dbReference>